<dbReference type="InterPro" id="IPR012337">
    <property type="entry name" value="RNaseH-like_sf"/>
</dbReference>
<dbReference type="GO" id="GO:0008408">
    <property type="term" value="F:3'-5' exonuclease activity"/>
    <property type="evidence" value="ECO:0007669"/>
    <property type="project" value="TreeGrafter"/>
</dbReference>
<evidence type="ECO:0000256" key="2">
    <source>
        <dbReference type="ARBA" id="ARBA00022801"/>
    </source>
</evidence>
<dbReference type="AlphaFoldDB" id="A0A1F5X3F0"/>
<protein>
    <recommendedName>
        <fullName evidence="4">Exonuclease domain-containing protein</fullName>
    </recommendedName>
</protein>
<sequence length="181" mass="20301">MKGREFDPKTAPISFIDLEMTGLESSKHEIVEIGLVKVSQPNLEVIERWEIKVKPTRLETADLEALRISGYDAEKWKDAISLKEMMEMLAPKVQNTILAGFNVSSDYSFLDVAVTSTSIPLDFHRRVLDINPYAAAKLGYVFGEKGLGSLSKEYGLEFENHHTALADAMASFELYKKARLS</sequence>
<evidence type="ECO:0000313" key="6">
    <source>
        <dbReference type="Proteomes" id="UP000178684"/>
    </source>
</evidence>
<accession>A0A1F5X3F0</accession>
<gene>
    <name evidence="5" type="ORF">A3B18_03670</name>
</gene>
<dbReference type="InterPro" id="IPR013520">
    <property type="entry name" value="Ribonucl_H"/>
</dbReference>
<reference evidence="5 6" key="1">
    <citation type="journal article" date="2016" name="Nat. Commun.">
        <title>Thousands of microbial genomes shed light on interconnected biogeochemical processes in an aquifer system.</title>
        <authorList>
            <person name="Anantharaman K."/>
            <person name="Brown C.T."/>
            <person name="Hug L.A."/>
            <person name="Sharon I."/>
            <person name="Castelle C.J."/>
            <person name="Probst A.J."/>
            <person name="Thomas B.C."/>
            <person name="Singh A."/>
            <person name="Wilkins M.J."/>
            <person name="Karaoz U."/>
            <person name="Brodie E.L."/>
            <person name="Williams K.H."/>
            <person name="Hubbard S.S."/>
            <person name="Banfield J.F."/>
        </authorList>
    </citation>
    <scope>NUCLEOTIDE SEQUENCE [LARGE SCALE GENOMIC DNA]</scope>
</reference>
<proteinExistence type="predicted"/>
<evidence type="ECO:0000256" key="1">
    <source>
        <dbReference type="ARBA" id="ARBA00022722"/>
    </source>
</evidence>
<dbReference type="PANTHER" id="PTHR30231">
    <property type="entry name" value="DNA POLYMERASE III SUBUNIT EPSILON"/>
    <property type="match status" value="1"/>
</dbReference>
<dbReference type="InterPro" id="IPR036397">
    <property type="entry name" value="RNaseH_sf"/>
</dbReference>
<keyword evidence="1" id="KW-0540">Nuclease</keyword>
<comment type="caution">
    <text evidence="5">The sequence shown here is derived from an EMBL/GenBank/DDBJ whole genome shotgun (WGS) entry which is preliminary data.</text>
</comment>
<dbReference type="SUPFAM" id="SSF53098">
    <property type="entry name" value="Ribonuclease H-like"/>
    <property type="match status" value="1"/>
</dbReference>
<dbReference type="Pfam" id="PF00929">
    <property type="entry name" value="RNase_T"/>
    <property type="match status" value="1"/>
</dbReference>
<evidence type="ECO:0000259" key="4">
    <source>
        <dbReference type="SMART" id="SM00479"/>
    </source>
</evidence>
<evidence type="ECO:0000256" key="3">
    <source>
        <dbReference type="ARBA" id="ARBA00022839"/>
    </source>
</evidence>
<dbReference type="CDD" id="cd06127">
    <property type="entry name" value="DEDDh"/>
    <property type="match status" value="1"/>
</dbReference>
<dbReference type="EMBL" id="MFIE01000019">
    <property type="protein sequence ID" value="OGF82414.1"/>
    <property type="molecule type" value="Genomic_DNA"/>
</dbReference>
<keyword evidence="3" id="KW-0269">Exonuclease</keyword>
<dbReference type="Proteomes" id="UP000178684">
    <property type="component" value="Unassembled WGS sequence"/>
</dbReference>
<organism evidence="5 6">
    <name type="scientific">Candidatus Giovannonibacteria bacterium RIFCSPLOWO2_01_FULL_46_13</name>
    <dbReference type="NCBI Taxonomy" id="1798352"/>
    <lineage>
        <taxon>Bacteria</taxon>
        <taxon>Candidatus Giovannoniibacteriota</taxon>
    </lineage>
</organism>
<dbReference type="PANTHER" id="PTHR30231:SF4">
    <property type="entry name" value="PROTEIN NEN2"/>
    <property type="match status" value="1"/>
</dbReference>
<dbReference type="GO" id="GO:0003676">
    <property type="term" value="F:nucleic acid binding"/>
    <property type="evidence" value="ECO:0007669"/>
    <property type="project" value="InterPro"/>
</dbReference>
<dbReference type="SMART" id="SM00479">
    <property type="entry name" value="EXOIII"/>
    <property type="match status" value="1"/>
</dbReference>
<name>A0A1F5X3F0_9BACT</name>
<feature type="domain" description="Exonuclease" evidence="4">
    <location>
        <begin position="12"/>
        <end position="181"/>
    </location>
</feature>
<evidence type="ECO:0000313" key="5">
    <source>
        <dbReference type="EMBL" id="OGF82414.1"/>
    </source>
</evidence>
<dbReference type="Gene3D" id="3.30.420.10">
    <property type="entry name" value="Ribonuclease H-like superfamily/Ribonuclease H"/>
    <property type="match status" value="1"/>
</dbReference>
<keyword evidence="2" id="KW-0378">Hydrolase</keyword>